<feature type="compositionally biased region" description="Polar residues" evidence="8">
    <location>
        <begin position="497"/>
        <end position="507"/>
    </location>
</feature>
<keyword evidence="6 9" id="KW-1133">Transmembrane helix</keyword>
<feature type="domain" description="ABC transporter" evidence="10">
    <location>
        <begin position="1117"/>
        <end position="1386"/>
    </location>
</feature>
<evidence type="ECO:0000313" key="14">
    <source>
        <dbReference type="Proteomes" id="UP000044602"/>
    </source>
</evidence>
<dbReference type="Proteomes" id="UP000045706">
    <property type="component" value="Unassembled WGS sequence"/>
</dbReference>
<dbReference type="PANTHER" id="PTHR24223:SF464">
    <property type="entry name" value="ABC-TYPE TRANSPORTER CICA"/>
    <property type="match status" value="1"/>
</dbReference>
<feature type="transmembrane region" description="Helical" evidence="9">
    <location>
        <begin position="287"/>
        <end position="305"/>
    </location>
</feature>
<evidence type="ECO:0000259" key="11">
    <source>
        <dbReference type="PROSITE" id="PS50929"/>
    </source>
</evidence>
<dbReference type="CDD" id="cd18606">
    <property type="entry name" value="ABC_6TM_YOR1_D2_like"/>
    <property type="match status" value="1"/>
</dbReference>
<gene>
    <name evidence="12" type="ORF">BN1708_000178</name>
    <name evidence="13" type="ORF">BN1723_014298</name>
</gene>
<dbReference type="GO" id="GO:0005524">
    <property type="term" value="F:ATP binding"/>
    <property type="evidence" value="ECO:0007669"/>
    <property type="project" value="UniProtKB-KW"/>
</dbReference>
<keyword evidence="4" id="KW-0547">Nucleotide-binding</keyword>
<evidence type="ECO:0000313" key="13">
    <source>
        <dbReference type="EMBL" id="CRK29869.1"/>
    </source>
</evidence>
<evidence type="ECO:0008006" key="16">
    <source>
        <dbReference type="Google" id="ProtNLM"/>
    </source>
</evidence>
<dbReference type="InterPro" id="IPR011527">
    <property type="entry name" value="ABC1_TM_dom"/>
</dbReference>
<evidence type="ECO:0000256" key="8">
    <source>
        <dbReference type="SAM" id="MobiDB-lite"/>
    </source>
</evidence>
<dbReference type="InterPro" id="IPR027417">
    <property type="entry name" value="P-loop_NTPase"/>
</dbReference>
<keyword evidence="14" id="KW-1185">Reference proteome</keyword>
<feature type="compositionally biased region" description="Basic and acidic residues" evidence="8">
    <location>
        <begin position="509"/>
        <end position="522"/>
    </location>
</feature>
<evidence type="ECO:0000259" key="10">
    <source>
        <dbReference type="PROSITE" id="PS50893"/>
    </source>
</evidence>
<keyword evidence="5" id="KW-0067">ATP-binding</keyword>
<dbReference type="EMBL" id="CVQI01022225">
    <property type="protein sequence ID" value="CRK29869.1"/>
    <property type="molecule type" value="Genomic_DNA"/>
</dbReference>
<dbReference type="GO" id="GO:0016887">
    <property type="term" value="F:ATP hydrolysis activity"/>
    <property type="evidence" value="ECO:0007669"/>
    <property type="project" value="InterPro"/>
</dbReference>
<evidence type="ECO:0000256" key="6">
    <source>
        <dbReference type="ARBA" id="ARBA00022989"/>
    </source>
</evidence>
<dbReference type="CDD" id="cd03244">
    <property type="entry name" value="ABCC_MRP_domain2"/>
    <property type="match status" value="1"/>
</dbReference>
<feature type="domain" description="ABC transmembrane type-1" evidence="11">
    <location>
        <begin position="802"/>
        <end position="1078"/>
    </location>
</feature>
<dbReference type="CDD" id="cd03250">
    <property type="entry name" value="ABCC_MRP_domain1"/>
    <property type="match status" value="1"/>
</dbReference>
<name>A0A0G4M6H6_VERLO</name>
<dbReference type="SUPFAM" id="SSF90123">
    <property type="entry name" value="ABC transporter transmembrane region"/>
    <property type="match status" value="2"/>
</dbReference>
<evidence type="ECO:0000256" key="5">
    <source>
        <dbReference type="ARBA" id="ARBA00022840"/>
    </source>
</evidence>
<evidence type="ECO:0000256" key="4">
    <source>
        <dbReference type="ARBA" id="ARBA00022741"/>
    </source>
</evidence>
<evidence type="ECO:0000313" key="15">
    <source>
        <dbReference type="Proteomes" id="UP000045706"/>
    </source>
</evidence>
<accession>A0A0G4M6H6</accession>
<feature type="transmembrane region" description="Helical" evidence="9">
    <location>
        <begin position="1054"/>
        <end position="1074"/>
    </location>
</feature>
<dbReference type="PROSITE" id="PS00211">
    <property type="entry name" value="ABC_TRANSPORTER_1"/>
    <property type="match status" value="1"/>
</dbReference>
<feature type="transmembrane region" description="Helical" evidence="9">
    <location>
        <begin position="838"/>
        <end position="862"/>
    </location>
</feature>
<feature type="transmembrane region" description="Helical" evidence="9">
    <location>
        <begin position="369"/>
        <end position="389"/>
    </location>
</feature>
<feature type="transmembrane region" description="Helical" evidence="9">
    <location>
        <begin position="937"/>
        <end position="955"/>
    </location>
</feature>
<organism evidence="13 15">
    <name type="scientific">Verticillium longisporum</name>
    <name type="common">Verticillium dahliae var. longisporum</name>
    <dbReference type="NCBI Taxonomy" id="100787"/>
    <lineage>
        <taxon>Eukaryota</taxon>
        <taxon>Fungi</taxon>
        <taxon>Dikarya</taxon>
        <taxon>Ascomycota</taxon>
        <taxon>Pezizomycotina</taxon>
        <taxon>Sordariomycetes</taxon>
        <taxon>Hypocreomycetidae</taxon>
        <taxon>Glomerellales</taxon>
        <taxon>Plectosphaerellaceae</taxon>
        <taxon>Verticillium</taxon>
    </lineage>
</organism>
<dbReference type="Gene3D" id="1.20.1560.10">
    <property type="entry name" value="ABC transporter type 1, transmembrane domain"/>
    <property type="match status" value="2"/>
</dbReference>
<dbReference type="GO" id="GO:0140359">
    <property type="term" value="F:ABC-type transporter activity"/>
    <property type="evidence" value="ECO:0007669"/>
    <property type="project" value="InterPro"/>
</dbReference>
<dbReference type="FunFam" id="3.40.50.300:FF:000997">
    <property type="entry name" value="Multidrug resistance-associated protein 1"/>
    <property type="match status" value="1"/>
</dbReference>
<dbReference type="Pfam" id="PF00005">
    <property type="entry name" value="ABC_tran"/>
    <property type="match status" value="2"/>
</dbReference>
<dbReference type="InterPro" id="IPR017871">
    <property type="entry name" value="ABC_transporter-like_CS"/>
</dbReference>
<dbReference type="FunFam" id="1.20.1560.10:FF:000010">
    <property type="entry name" value="Multidrug resistance-associated ABC transporter"/>
    <property type="match status" value="1"/>
</dbReference>
<dbReference type="FunFam" id="3.40.50.300:FF:000565">
    <property type="entry name" value="ABC bile acid transporter"/>
    <property type="match status" value="1"/>
</dbReference>
<dbReference type="PROSITE" id="PS50929">
    <property type="entry name" value="ABC_TM1F"/>
    <property type="match status" value="2"/>
</dbReference>
<evidence type="ECO:0000256" key="3">
    <source>
        <dbReference type="ARBA" id="ARBA00022692"/>
    </source>
</evidence>
<feature type="transmembrane region" description="Helical" evidence="9">
    <location>
        <begin position="913"/>
        <end position="931"/>
    </location>
</feature>
<evidence type="ECO:0000313" key="12">
    <source>
        <dbReference type="EMBL" id="CRJ80167.1"/>
    </source>
</evidence>
<feature type="domain" description="ABC transmembrane type-1" evidence="11">
    <location>
        <begin position="109"/>
        <end position="428"/>
    </location>
</feature>
<dbReference type="CDD" id="cd18597">
    <property type="entry name" value="ABC_6TM_YOR1_D1_like"/>
    <property type="match status" value="1"/>
</dbReference>
<dbReference type="InterPro" id="IPR036640">
    <property type="entry name" value="ABC1_TM_sf"/>
</dbReference>
<evidence type="ECO:0000256" key="2">
    <source>
        <dbReference type="ARBA" id="ARBA00022448"/>
    </source>
</evidence>
<dbReference type="SUPFAM" id="SSF52540">
    <property type="entry name" value="P-loop containing nucleoside triphosphate hydrolases"/>
    <property type="match status" value="2"/>
</dbReference>
<dbReference type="Proteomes" id="UP000044602">
    <property type="component" value="Unassembled WGS sequence"/>
</dbReference>
<dbReference type="InterPro" id="IPR003593">
    <property type="entry name" value="AAA+_ATPase"/>
</dbReference>
<sequence length="1397" mass="153839">MLHINPFRPRRIPEVPSSRSPSPEESASTLSQLIFSWLSPLLTTGYSRPLEYADIWFIPQARSANNLARKLQQSFEGLMLNQRHNGSRRRWGMPLLAWGIYDSFKFDFWFGGLCQLIESVLQAMAPFTLRFLIIFARDSHAYTAGYQDSRPPVGQGVGIVLAITAMQVMQSFSSSHFHYRSTLLGGQSRSALIAMAFSKALRLSRRARAGGGSGATEATMIPATKPPCQPRAQFSNEGWSNSRIMSLISTDLSRIEQSCTTFHLVWTSPIAIILTITLLIINLGYSALAGVAVLVIGLIALTKVIKVLIRLRAAVNVETDQRAGLTQEILHGIRFVKYFGWESAFLNRLQALRASETSSLQILHITKSGIGAVSMALPIFSSMAAFLVYSSTNSGALDPALIFSSLALFNSLRTPMNWLPTSIGHLVDAFAALKRCEAFLLSEESPPHPGATQGLEQAIELQDATFTWENPPAGDEEQSTDTAARIQTSHRLKSLGRNLSQKLNGTSPARRDDEKASGESRKPPFGLERVSLSIPSKELVAVVGSVGCGKSSLLSALANDMRLVQGTMKFNSNVAYCPQSAWLQNATIRQNILFGKDFNRDFYNRVTHACALEADFALLPHGDLTEIGEKGITLSGGQKQRVNIARAIYSDAGIVLLDDPLSAVDAHVGNHIFNQAISGLLQKKCCVLVTHQLQVLHRCDRVIWMMDGRIEAVGEYERLLESSASFQKFVQTSGIVSSHEPRVNGDMEGSTSVSHEGASALSDNADGDKKKLMQDDVKAVNSVPWTVYRVWMQSSGSIFNIAAVLFLMCVFRAANLLTSLSLAWWVSDAHGLSRASYIGLYAGLGVAQAVLLFTFSMVTCIVGTRASQKMSNDAMWQILRAPIVFFDTTPLGRIIHRFTKDVDTMDNNLTDSFRQYLIVLSSLLGSFGFIIAYFHYFAIALAIVSVVLVLAVSYYRCSARELKRHHAILDGALFARFSEALVGASTIRAYKREEYYVRDIYRAIDDMDGAYFLTFANQRWLSLRLDNLGNILSFTTGMLAVTTALVVSPSITGLILSYSLSLVGIIQITVRYFADVDNSMSSTERLHQYTSSLAREASLEEDAALRLRSSWPESGEIVFESVQMRYRPELPLVLDNFSLTIRGGERIGIVGRTGAGKSTILSTLFRLTELSGGRIMIDGVDIAQVGLHSLRSRLAIIPQDPTLFRGTIRSNLDPFGRHSDLEMWNALRQAHLLPREPSSEASGLAIDATSDATDHSLRDIRIAAHSPENNKETRITLDAIVEEEGLNYSLGQRQLLALARAHLRNARITLIDEGTSSVDSATDVLVQKTIAQELSSGKTLIAIAHRLRTVLLYDRVCVMDQGRIVELGPPLELWEQAGIFRGMCDRSGITQEDFSDG</sequence>
<feature type="domain" description="ABC transporter" evidence="10">
    <location>
        <begin position="509"/>
        <end position="732"/>
    </location>
</feature>
<feature type="region of interest" description="Disordered" evidence="8">
    <location>
        <begin position="740"/>
        <end position="762"/>
    </location>
</feature>
<dbReference type="Gene3D" id="3.40.50.300">
    <property type="entry name" value="P-loop containing nucleotide triphosphate hydrolases"/>
    <property type="match status" value="2"/>
</dbReference>
<dbReference type="EMBL" id="CVQH01000001">
    <property type="protein sequence ID" value="CRJ80167.1"/>
    <property type="molecule type" value="Genomic_DNA"/>
</dbReference>
<dbReference type="PROSITE" id="PS50893">
    <property type="entry name" value="ABC_TRANSPORTER_2"/>
    <property type="match status" value="2"/>
</dbReference>
<comment type="subcellular location">
    <subcellularLocation>
        <location evidence="1">Membrane</location>
        <topology evidence="1">Multi-pass membrane protein</topology>
    </subcellularLocation>
</comment>
<evidence type="ECO:0000256" key="1">
    <source>
        <dbReference type="ARBA" id="ARBA00004141"/>
    </source>
</evidence>
<reference evidence="14 15" key="1">
    <citation type="submission" date="2015-05" db="EMBL/GenBank/DDBJ databases">
        <authorList>
            <person name="Fogelqvist Johan"/>
        </authorList>
    </citation>
    <scope>NUCLEOTIDE SEQUENCE [LARGE SCALE GENOMIC DNA]</scope>
    <source>
        <strain evidence="12">VL1</strain>
        <strain evidence="13">VL2</strain>
    </source>
</reference>
<dbReference type="InterPro" id="IPR050173">
    <property type="entry name" value="ABC_transporter_C-like"/>
</dbReference>
<dbReference type="PANTHER" id="PTHR24223">
    <property type="entry name" value="ATP-BINDING CASSETTE SUB-FAMILY C"/>
    <property type="match status" value="1"/>
</dbReference>
<keyword evidence="3 9" id="KW-0812">Transmembrane</keyword>
<dbReference type="SMART" id="SM00382">
    <property type="entry name" value="AAA"/>
    <property type="match status" value="2"/>
</dbReference>
<evidence type="ECO:0000256" key="7">
    <source>
        <dbReference type="ARBA" id="ARBA00023136"/>
    </source>
</evidence>
<keyword evidence="7 9" id="KW-0472">Membrane</keyword>
<feature type="transmembrane region" description="Helical" evidence="9">
    <location>
        <begin position="798"/>
        <end position="826"/>
    </location>
</feature>
<dbReference type="STRING" id="100787.A0A0G4M6H6"/>
<dbReference type="Pfam" id="PF00664">
    <property type="entry name" value="ABC_membrane"/>
    <property type="match status" value="2"/>
</dbReference>
<feature type="transmembrane region" description="Helical" evidence="9">
    <location>
        <begin position="262"/>
        <end position="281"/>
    </location>
</feature>
<protein>
    <recommendedName>
        <fullName evidence="16">ABC transporter domain-containing protein</fullName>
    </recommendedName>
</protein>
<feature type="region of interest" description="Disordered" evidence="8">
    <location>
        <begin position="497"/>
        <end position="526"/>
    </location>
</feature>
<proteinExistence type="predicted"/>
<keyword evidence="2" id="KW-0813">Transport</keyword>
<dbReference type="InterPro" id="IPR003439">
    <property type="entry name" value="ABC_transporter-like_ATP-bd"/>
</dbReference>
<evidence type="ECO:0000256" key="9">
    <source>
        <dbReference type="SAM" id="Phobius"/>
    </source>
</evidence>
<dbReference type="GO" id="GO:0016020">
    <property type="term" value="C:membrane"/>
    <property type="evidence" value="ECO:0007669"/>
    <property type="project" value="UniProtKB-SubCell"/>
</dbReference>